<gene>
    <name evidence="3" type="ORF">K529_020625</name>
</gene>
<dbReference type="GeneID" id="28252294"/>
<protein>
    <submittedName>
        <fullName evidence="3">ATPase</fullName>
    </submittedName>
</protein>
<dbReference type="NCBIfam" id="TIGR02302">
    <property type="entry name" value="aProt_lowcomp"/>
    <property type="match status" value="1"/>
</dbReference>
<keyword evidence="2" id="KW-1133">Transmembrane helix</keyword>
<organism evidence="3 4">
    <name type="scientific">Tritonibacter mobilis F1926</name>
    <dbReference type="NCBI Taxonomy" id="1265309"/>
    <lineage>
        <taxon>Bacteria</taxon>
        <taxon>Pseudomonadati</taxon>
        <taxon>Pseudomonadota</taxon>
        <taxon>Alphaproteobacteria</taxon>
        <taxon>Rhodobacterales</taxon>
        <taxon>Paracoccaceae</taxon>
        <taxon>Tritonibacter</taxon>
    </lineage>
</organism>
<proteinExistence type="predicted"/>
<dbReference type="Pfam" id="PF13779">
    <property type="entry name" value="DUF4175"/>
    <property type="match status" value="1"/>
</dbReference>
<sequence>MSEQKTPDRSRADGAARATNPLAPLSRALLLTRLGLVSERLWRCFWPLATILFLAAGLVFLGILDWMLLEAAWALAVLVVVGAAAALLWGAFRFRWPSRQEALIRLDATLPGRPIAAILDTQVSGAQDSASVALWQAHQDRMAARAAQAEAPAPNLRIADRDPYALRYVALLVLVTGLLFGTAWRAGTVADLMPGSGTAGLTGPTWEGWVEPPRYTGLPTLYLGDMSDDTLRVPENSRITLRFYGDVGDLTLAETVSGRTGELPSASTPEQSFSVTQAGDLTIHGTGGRSWSVEVIRDTPPRVSLAGEPDLSADGTLTLPFSASDDYGVVGGTVTISLDEDALDRRYGLATPPDARAPIELPLPLSLTGDRRLFSEVLEEEFSAHPWANMPVTYSFRADDAAGQHSQPATLQGPLTARRFFDPMAAALIEQRRDLLWARANGPRVAQILRTLSHRPEDVFPDMGNYLQLRTILKRLEAYNTAGLSPEHQDEVATALWDLALQLEEGDVGDALERMRQAQERLSQAMRDGASDEEIARLMQELREATQDYMRQLSRQAQQQNEDEDGSESRDNAIQLSQQDLQSMMDRIQELMEQGRMAEAEQALREFQQMMENMQVTQGEGGQGDSPGQQAMDGLADTLREQQGLSDQAFRDLQEQFNPNAQRGESRGNEGRDGGLGRGQSHEGGGEGGEGESPGQQGGQQQGQQQGNGGQPQTGQSQDGQGGTGDLAQRQQTLRNELQRQRDGLPLGGPEGEAARDSLDQAGRAMEGAEDALRDGDYAEAIDRQSEAMEALRDGMRALGEAMAEQQQQGQQPGGQQGQSNRQGNALDPLGRDRGGQGSDYLSRDSIGDGQAYRRAWDLLEEIRRRAGERERSESERNYLQRLLDRF</sequence>
<evidence type="ECO:0000313" key="4">
    <source>
        <dbReference type="Proteomes" id="UP000013243"/>
    </source>
</evidence>
<evidence type="ECO:0000256" key="1">
    <source>
        <dbReference type="SAM" id="MobiDB-lite"/>
    </source>
</evidence>
<feature type="compositionally biased region" description="Basic and acidic residues" evidence="1">
    <location>
        <begin position="771"/>
        <end position="796"/>
    </location>
</feature>
<dbReference type="GO" id="GO:0031490">
    <property type="term" value="F:chromatin DNA binding"/>
    <property type="evidence" value="ECO:0007669"/>
    <property type="project" value="InterPro"/>
</dbReference>
<evidence type="ECO:0000313" key="3">
    <source>
        <dbReference type="EMBL" id="ANP43164.1"/>
    </source>
</evidence>
<reference evidence="3 4" key="1">
    <citation type="journal article" date="2016" name="ISME J.">
        <title>Global occurrence and heterogeneity of the Roseobacter-clade species Ruegeria mobilis.</title>
        <authorList>
            <person name="Sonnenschein E."/>
            <person name="Gram L."/>
        </authorList>
    </citation>
    <scope>NUCLEOTIDE SEQUENCE [LARGE SCALE GENOMIC DNA]</scope>
    <source>
        <strain evidence="3 4">F1926</strain>
        <plasmid evidence="3 4">unnamed1</plasmid>
    </source>
</reference>
<dbReference type="PANTHER" id="PTHR33137">
    <property type="entry name" value="MEDIATOR OF RNA POLYMERASE II TRANSCRIPTION SUBUNIT 15A-RELATED"/>
    <property type="match status" value="1"/>
</dbReference>
<dbReference type="InterPro" id="IPR044661">
    <property type="entry name" value="MED15a/b/c-like"/>
</dbReference>
<keyword evidence="2" id="KW-0812">Transmembrane</keyword>
<dbReference type="KEGG" id="rmb:K529_020625"/>
<feature type="transmembrane region" description="Helical" evidence="2">
    <location>
        <begin position="165"/>
        <end position="184"/>
    </location>
</feature>
<feature type="transmembrane region" description="Helical" evidence="2">
    <location>
        <begin position="72"/>
        <end position="92"/>
    </location>
</feature>
<feature type="transmembrane region" description="Helical" evidence="2">
    <location>
        <begin position="44"/>
        <end position="66"/>
    </location>
</feature>
<accession>A0A1B1A9B8</accession>
<feature type="region of interest" description="Disordered" evidence="1">
    <location>
        <begin position="551"/>
        <end position="571"/>
    </location>
</feature>
<evidence type="ECO:0000256" key="2">
    <source>
        <dbReference type="SAM" id="Phobius"/>
    </source>
</evidence>
<feature type="compositionally biased region" description="Basic and acidic residues" evidence="1">
    <location>
        <begin position="664"/>
        <end position="685"/>
    </location>
</feature>
<dbReference type="OrthoDB" id="8477685at2"/>
<dbReference type="AlphaFoldDB" id="A0A1B1A9B8"/>
<geneLocation type="plasmid" evidence="3 4">
    <name>unnamed1</name>
</geneLocation>
<dbReference type="EMBL" id="CP015231">
    <property type="protein sequence ID" value="ANP43164.1"/>
    <property type="molecule type" value="Genomic_DNA"/>
</dbReference>
<feature type="compositionally biased region" description="Gly residues" evidence="1">
    <location>
        <begin position="686"/>
        <end position="712"/>
    </location>
</feature>
<dbReference type="RefSeq" id="WP_046002599.1">
    <property type="nucleotide sequence ID" value="NZ_CP015231.1"/>
</dbReference>
<dbReference type="InterPro" id="IPR012683">
    <property type="entry name" value="CHP02302_TM"/>
</dbReference>
<dbReference type="PANTHER" id="PTHR33137:SF4">
    <property type="entry name" value="MEDIATOR OF RNA POLYMERASE II TRANSCRIPTION SUBUNIT 15A-RELATED"/>
    <property type="match status" value="1"/>
</dbReference>
<feature type="region of interest" description="Disordered" evidence="1">
    <location>
        <begin position="657"/>
        <end position="847"/>
    </location>
</feature>
<dbReference type="Proteomes" id="UP000013243">
    <property type="component" value="Plasmid unnamed1"/>
</dbReference>
<keyword evidence="2" id="KW-0472">Membrane</keyword>
<name>A0A1B1A9B8_9RHOB</name>
<keyword evidence="3" id="KW-0614">Plasmid</keyword>